<reference evidence="1 2" key="1">
    <citation type="submission" date="2020-08" db="EMBL/GenBank/DDBJ databases">
        <authorList>
            <person name="Koutsovoulos G."/>
            <person name="Danchin GJ E."/>
        </authorList>
    </citation>
    <scope>NUCLEOTIDE SEQUENCE [LARGE SCALE GENOMIC DNA]</scope>
</reference>
<protein>
    <submittedName>
        <fullName evidence="1">Uncharacterized protein</fullName>
    </submittedName>
</protein>
<organism evidence="1 2">
    <name type="scientific">Meloidogyne enterolobii</name>
    <name type="common">Root-knot nematode worm</name>
    <name type="synonym">Meloidogyne mayaguensis</name>
    <dbReference type="NCBI Taxonomy" id="390850"/>
    <lineage>
        <taxon>Eukaryota</taxon>
        <taxon>Metazoa</taxon>
        <taxon>Ecdysozoa</taxon>
        <taxon>Nematoda</taxon>
        <taxon>Chromadorea</taxon>
        <taxon>Rhabditida</taxon>
        <taxon>Tylenchina</taxon>
        <taxon>Tylenchomorpha</taxon>
        <taxon>Tylenchoidea</taxon>
        <taxon>Meloidogynidae</taxon>
        <taxon>Meloidogyninae</taxon>
        <taxon>Meloidogyne</taxon>
    </lineage>
</organism>
<accession>A0A6V7V549</accession>
<comment type="caution">
    <text evidence="1">The sequence shown here is derived from an EMBL/GenBank/DDBJ whole genome shotgun (WGS) entry which is preliminary data.</text>
</comment>
<dbReference type="EMBL" id="CAJEWN010000162">
    <property type="protein sequence ID" value="CAD2170072.1"/>
    <property type="molecule type" value="Genomic_DNA"/>
</dbReference>
<dbReference type="Proteomes" id="UP000580250">
    <property type="component" value="Unassembled WGS sequence"/>
</dbReference>
<evidence type="ECO:0000313" key="2">
    <source>
        <dbReference type="Proteomes" id="UP000580250"/>
    </source>
</evidence>
<proteinExistence type="predicted"/>
<sequence>MPKFFSKSTFIFNLIINFLPSIKSLQFELLPQEFYLPFIDVLKIQKGHFLPIIKYQLKNKEEEYLNWLNDQIEREIDEEDNKNNFKNFEEFLKFSEGILESRKNLLKFQNNFLTKNEGFLNNFTCEATQKLIEDSEKRTFSVACLDENKIPKIIRSNSCDKNKNEECGEIETRSRFELKRGRFHCPSEITCITEVLLDKIPTTFEFKLMINIILFCLIVFVTKEMSI</sequence>
<dbReference type="AlphaFoldDB" id="A0A6V7V549"/>
<gene>
    <name evidence="1" type="ORF">MENT_LOCUS21447</name>
</gene>
<dbReference type="OrthoDB" id="5809922at2759"/>
<evidence type="ECO:0000313" key="1">
    <source>
        <dbReference type="EMBL" id="CAD2170072.1"/>
    </source>
</evidence>
<name>A0A6V7V549_MELEN</name>